<evidence type="ECO:0000313" key="3">
    <source>
        <dbReference type="EMBL" id="CAD8255763.1"/>
    </source>
</evidence>
<dbReference type="InterPro" id="IPR036241">
    <property type="entry name" value="NSFL1C_SEP_dom_sf"/>
</dbReference>
<dbReference type="EMBL" id="HBEA01006835">
    <property type="protein sequence ID" value="CAD8255763.1"/>
    <property type="molecule type" value="Transcribed_RNA"/>
</dbReference>
<evidence type="ECO:0000259" key="2">
    <source>
        <dbReference type="PROSITE" id="PS50033"/>
    </source>
</evidence>
<gene>
    <name evidence="3" type="ORF">PPYR1160_LOCUS5255</name>
</gene>
<dbReference type="PANTHER" id="PTHR23333:SF4">
    <property type="entry name" value="UBX DOMAIN-CONTAINING PROTEIN 11"/>
    <property type="match status" value="1"/>
</dbReference>
<dbReference type="GO" id="GO:0043161">
    <property type="term" value="P:proteasome-mediated ubiquitin-dependent protein catabolic process"/>
    <property type="evidence" value="ECO:0007669"/>
    <property type="project" value="TreeGrafter"/>
</dbReference>
<dbReference type="SUPFAM" id="SSF54236">
    <property type="entry name" value="Ubiquitin-like"/>
    <property type="match status" value="1"/>
</dbReference>
<feature type="domain" description="UBX" evidence="2">
    <location>
        <begin position="327"/>
        <end position="409"/>
    </location>
</feature>
<dbReference type="InterPro" id="IPR029071">
    <property type="entry name" value="Ubiquitin-like_domsf"/>
</dbReference>
<keyword evidence="1" id="KW-0175">Coiled coil</keyword>
<evidence type="ECO:0000256" key="1">
    <source>
        <dbReference type="SAM" id="Coils"/>
    </source>
</evidence>
<name>A0A7R9U614_9STRA</name>
<dbReference type="SUPFAM" id="SSF102848">
    <property type="entry name" value="NSFL1 (p97 ATPase) cofactor p47, SEP domain"/>
    <property type="match status" value="1"/>
</dbReference>
<reference evidence="3" key="1">
    <citation type="submission" date="2021-01" db="EMBL/GenBank/DDBJ databases">
        <authorList>
            <person name="Corre E."/>
            <person name="Pelletier E."/>
            <person name="Niang G."/>
            <person name="Scheremetjew M."/>
            <person name="Finn R."/>
            <person name="Kale V."/>
            <person name="Holt S."/>
            <person name="Cochrane G."/>
            <person name="Meng A."/>
            <person name="Brown T."/>
            <person name="Cohen L."/>
        </authorList>
    </citation>
    <scope>NUCLEOTIDE SEQUENCE</scope>
    <source>
        <strain evidence="3">CCMP2078</strain>
    </source>
</reference>
<organism evidence="3">
    <name type="scientific">Pinguiococcus pyrenoidosus</name>
    <dbReference type="NCBI Taxonomy" id="172671"/>
    <lineage>
        <taxon>Eukaryota</taxon>
        <taxon>Sar</taxon>
        <taxon>Stramenopiles</taxon>
        <taxon>Ochrophyta</taxon>
        <taxon>Pinguiophyceae</taxon>
        <taxon>Pinguiochrysidales</taxon>
        <taxon>Pinguiochrysidaceae</taxon>
        <taxon>Pinguiococcus</taxon>
    </lineage>
</organism>
<dbReference type="InterPro" id="IPR001012">
    <property type="entry name" value="UBX_dom"/>
</dbReference>
<sequence>MTHTSEGSRGFWAKMASDEFVPPFRAPRSEDGADAGLVQRLEAEIQRLKSSLREKDGALADAKKVQHENSELQALARDYEALLDDMLAVMDTNESLRAENRQMKSFLRDYGLVWVGEPEEPHEPVAEADQTTWPSFGDVGLSVEVLLDKLRELNDLVDGTTQVARDSQRGAARLHRPRGLLVEVFRDGVRLGGPTGTELGDVPPASPLQTLGKVRSWRDAALETFVRDVLDGFFPQEWRVAYPDGVLLDVQDRHREGAPRHRAFQGKGRRLGTFPPGDSACVQRLSDSADPRKGGCAKDVERGLAGSGPKVVKTPKCLKVEGDGDLGGDRVCRVQVRQPGGQRASRSLIVHILASERVADLCEAIEDANKLPEGAHCAIELRSTYPCRQLDRDLKIAAAGLSPSGTVVVQDVHGKQRRGAG</sequence>
<dbReference type="CDD" id="cd01767">
    <property type="entry name" value="UBX"/>
    <property type="match status" value="1"/>
</dbReference>
<dbReference type="Gene3D" id="3.10.20.90">
    <property type="entry name" value="Phosphatidylinositol 3-kinase Catalytic Subunit, Chain A, domain 1"/>
    <property type="match status" value="1"/>
</dbReference>
<dbReference type="PANTHER" id="PTHR23333">
    <property type="entry name" value="UBX DOMAIN CONTAINING PROTEIN"/>
    <property type="match status" value="1"/>
</dbReference>
<accession>A0A7R9U614</accession>
<protein>
    <recommendedName>
        <fullName evidence="2">UBX domain-containing protein</fullName>
    </recommendedName>
</protein>
<dbReference type="PROSITE" id="PS50033">
    <property type="entry name" value="UBX"/>
    <property type="match status" value="1"/>
</dbReference>
<dbReference type="AlphaFoldDB" id="A0A7R9U614"/>
<feature type="coiled-coil region" evidence="1">
    <location>
        <begin position="38"/>
        <end position="85"/>
    </location>
</feature>
<proteinExistence type="predicted"/>
<dbReference type="GO" id="GO:0043130">
    <property type="term" value="F:ubiquitin binding"/>
    <property type="evidence" value="ECO:0007669"/>
    <property type="project" value="TreeGrafter"/>
</dbReference>